<dbReference type="SUPFAM" id="SSF53067">
    <property type="entry name" value="Actin-like ATPase domain"/>
    <property type="match status" value="1"/>
</dbReference>
<name>A0A1N6M1V9_9VIBR</name>
<accession>A0A1N6M1V9</accession>
<keyword evidence="1" id="KW-0808">Transferase</keyword>
<proteinExistence type="predicted"/>
<dbReference type="EMBL" id="FSSB01000008">
    <property type="protein sequence ID" value="SIO93367.1"/>
    <property type="molecule type" value="Genomic_DNA"/>
</dbReference>
<keyword evidence="1" id="KW-0418">Kinase</keyword>
<dbReference type="AlphaFoldDB" id="A0A1N6M1V9"/>
<gene>
    <name evidence="1" type="primary">mak_2</name>
    <name evidence="1" type="ORF">VSP9026_01032</name>
</gene>
<protein>
    <submittedName>
        <fullName evidence="1">Fructokinase</fullName>
        <ecNumber evidence="1">2.7.1.4</ecNumber>
    </submittedName>
</protein>
<dbReference type="EC" id="2.7.1.4" evidence="1"/>
<dbReference type="Proteomes" id="UP000184774">
    <property type="component" value="Unassembled WGS sequence"/>
</dbReference>
<sequence length="74" mass="8633">MTGTISPYTGRVKNANSVWLNDRPLQDDLGKRLQREVRIANDTISSLWRFEWCPRGCMVNGLSTINRERVVRKR</sequence>
<organism evidence="1 2">
    <name type="scientific">Vibrio spartinae</name>
    <dbReference type="NCBI Taxonomy" id="1918945"/>
    <lineage>
        <taxon>Bacteria</taxon>
        <taxon>Pseudomonadati</taxon>
        <taxon>Pseudomonadota</taxon>
        <taxon>Gammaproteobacteria</taxon>
        <taxon>Vibrionales</taxon>
        <taxon>Vibrionaceae</taxon>
        <taxon>Vibrio</taxon>
    </lineage>
</organism>
<reference evidence="1 2" key="1">
    <citation type="submission" date="2016-12" db="EMBL/GenBank/DDBJ databases">
        <authorList>
            <person name="Song W.-J."/>
            <person name="Kurnit D.M."/>
        </authorList>
    </citation>
    <scope>NUCLEOTIDE SEQUENCE [LARGE SCALE GENOMIC DNA]</scope>
    <source>
        <strain evidence="1 2">CECT 9026</strain>
    </source>
</reference>
<dbReference type="GO" id="GO:0008865">
    <property type="term" value="F:fructokinase activity"/>
    <property type="evidence" value="ECO:0007669"/>
    <property type="project" value="UniProtKB-EC"/>
</dbReference>
<dbReference type="InterPro" id="IPR043129">
    <property type="entry name" value="ATPase_NBD"/>
</dbReference>
<evidence type="ECO:0000313" key="1">
    <source>
        <dbReference type="EMBL" id="SIO93367.1"/>
    </source>
</evidence>
<evidence type="ECO:0000313" key="2">
    <source>
        <dbReference type="Proteomes" id="UP000184774"/>
    </source>
</evidence>
<dbReference type="Gene3D" id="3.30.420.40">
    <property type="match status" value="1"/>
</dbReference>